<feature type="region of interest" description="Disordered" evidence="1">
    <location>
        <begin position="1"/>
        <end position="36"/>
    </location>
</feature>
<name>A0ABT7ZEQ7_9ACTN</name>
<evidence type="ECO:0000313" key="2">
    <source>
        <dbReference type="EMBL" id="MDN3297992.1"/>
    </source>
</evidence>
<keyword evidence="3" id="KW-1185">Reference proteome</keyword>
<accession>A0ABT7ZEQ7</accession>
<proteinExistence type="predicted"/>
<dbReference type="RefSeq" id="WP_290115466.1">
    <property type="nucleotide sequence ID" value="NZ_JAUEPL010000074.1"/>
</dbReference>
<dbReference type="EMBL" id="JAUEPL010000074">
    <property type="protein sequence ID" value="MDN3297992.1"/>
    <property type="molecule type" value="Genomic_DNA"/>
</dbReference>
<comment type="caution">
    <text evidence="2">The sequence shown here is derived from an EMBL/GenBank/DDBJ whole genome shotgun (WGS) entry which is preliminary data.</text>
</comment>
<organism evidence="2 3">
    <name type="scientific">Streptomyces ficellus</name>
    <dbReference type="NCBI Taxonomy" id="1977088"/>
    <lineage>
        <taxon>Bacteria</taxon>
        <taxon>Bacillati</taxon>
        <taxon>Actinomycetota</taxon>
        <taxon>Actinomycetes</taxon>
        <taxon>Kitasatosporales</taxon>
        <taxon>Streptomycetaceae</taxon>
        <taxon>Streptomyces</taxon>
    </lineage>
</organism>
<reference evidence="2" key="1">
    <citation type="submission" date="2023-06" db="EMBL/GenBank/DDBJ databases">
        <title>WGS-Sequencing of Streptomyces ficellus isolate 21 collected from sand in Gara Djebilet Iron Mine in Algeria.</title>
        <authorList>
            <person name="Zegers G.P."/>
            <person name="Gomez A."/>
            <person name="Gueddou A."/>
            <person name="Zahara A.F."/>
            <person name="Worth M."/>
            <person name="Sevigny J.L."/>
            <person name="Tisa L."/>
        </authorList>
    </citation>
    <scope>NUCLEOTIDE SEQUENCE</scope>
    <source>
        <strain evidence="2">AS11</strain>
    </source>
</reference>
<gene>
    <name evidence="2" type="ORF">QWM81_28970</name>
</gene>
<dbReference type="Proteomes" id="UP001174050">
    <property type="component" value="Unassembled WGS sequence"/>
</dbReference>
<feature type="non-terminal residue" evidence="2">
    <location>
        <position position="1"/>
    </location>
</feature>
<evidence type="ECO:0000256" key="1">
    <source>
        <dbReference type="SAM" id="MobiDB-lite"/>
    </source>
</evidence>
<sequence>PPSTTQADHHTPGSTAGSTRQTPHPRSSSRTHLTASVQKHLLSDADKQQRTMLALLNSVAALNGGASSAAQAHAN</sequence>
<evidence type="ECO:0000313" key="3">
    <source>
        <dbReference type="Proteomes" id="UP001174050"/>
    </source>
</evidence>
<protein>
    <submittedName>
        <fullName evidence="2">Uncharacterized protein</fullName>
    </submittedName>
</protein>